<dbReference type="GO" id="GO:0004553">
    <property type="term" value="F:hydrolase activity, hydrolyzing O-glycosyl compounds"/>
    <property type="evidence" value="ECO:0007669"/>
    <property type="project" value="InterPro"/>
</dbReference>
<feature type="domain" description="Lytic transglycosylase superhelical linker" evidence="5">
    <location>
        <begin position="402"/>
        <end position="468"/>
    </location>
</feature>
<dbReference type="InterPro" id="IPR012289">
    <property type="entry name" value="Lytic_TGlycosylase_superhlx_L"/>
</dbReference>
<evidence type="ECO:0000256" key="3">
    <source>
        <dbReference type="SAM" id="SignalP"/>
    </source>
</evidence>
<feature type="signal peptide" evidence="3">
    <location>
        <begin position="1"/>
        <end position="21"/>
    </location>
</feature>
<evidence type="ECO:0008006" key="8">
    <source>
        <dbReference type="Google" id="ProtNLM"/>
    </source>
</evidence>
<dbReference type="CDD" id="cd13401">
    <property type="entry name" value="Slt70-like"/>
    <property type="match status" value="1"/>
</dbReference>
<dbReference type="SUPFAM" id="SSF48435">
    <property type="entry name" value="Bacterial muramidases"/>
    <property type="match status" value="1"/>
</dbReference>
<gene>
    <name evidence="6" type="ORF">AT746_18390</name>
</gene>
<dbReference type="Pfam" id="PF14718">
    <property type="entry name" value="SLT_L"/>
    <property type="match status" value="1"/>
</dbReference>
<dbReference type="PANTHER" id="PTHR37423">
    <property type="entry name" value="SOLUBLE LYTIC MUREIN TRANSGLYCOSYLASE-RELATED"/>
    <property type="match status" value="1"/>
</dbReference>
<feature type="domain" description="Transglycosylase SLT" evidence="4">
    <location>
        <begin position="481"/>
        <end position="581"/>
    </location>
</feature>
<dbReference type="Pfam" id="PF01464">
    <property type="entry name" value="SLT"/>
    <property type="match status" value="1"/>
</dbReference>
<dbReference type="PANTHER" id="PTHR37423:SF5">
    <property type="entry name" value="SOLUBLE LYTIC MUREIN TRANSGLYCOSYLASE"/>
    <property type="match status" value="1"/>
</dbReference>
<name>A0A0U2QQJ8_9ALTE</name>
<dbReference type="KEGG" id="lal:AT746_18390"/>
<proteinExistence type="inferred from homology"/>
<dbReference type="Gene3D" id="1.25.20.10">
    <property type="entry name" value="Bacterial muramidases"/>
    <property type="match status" value="1"/>
</dbReference>
<dbReference type="InterPro" id="IPR023346">
    <property type="entry name" value="Lysozyme-like_dom_sf"/>
</dbReference>
<protein>
    <recommendedName>
        <fullName evidence="8">Lytic transglycosylase</fullName>
    </recommendedName>
</protein>
<evidence type="ECO:0000259" key="4">
    <source>
        <dbReference type="Pfam" id="PF01464"/>
    </source>
</evidence>
<dbReference type="Proteomes" id="UP000068447">
    <property type="component" value="Chromosome"/>
</dbReference>
<dbReference type="InterPro" id="IPR037061">
    <property type="entry name" value="Lytic_TGlycoase_superhlx_L_sf"/>
</dbReference>
<dbReference type="SUPFAM" id="SSF53955">
    <property type="entry name" value="Lysozyme-like"/>
    <property type="match status" value="1"/>
</dbReference>
<evidence type="ECO:0000256" key="2">
    <source>
        <dbReference type="ARBA" id="ARBA00022729"/>
    </source>
</evidence>
<dbReference type="EMBL" id="CP013650">
    <property type="protein sequence ID" value="ALT00044.1"/>
    <property type="molecule type" value="Genomic_DNA"/>
</dbReference>
<keyword evidence="2 3" id="KW-0732">Signal</keyword>
<dbReference type="Gene3D" id="1.10.530.10">
    <property type="match status" value="1"/>
</dbReference>
<organism evidence="6 7">
    <name type="scientific">Lacimicrobium alkaliphilum</name>
    <dbReference type="NCBI Taxonomy" id="1526571"/>
    <lineage>
        <taxon>Bacteria</taxon>
        <taxon>Pseudomonadati</taxon>
        <taxon>Pseudomonadota</taxon>
        <taxon>Gammaproteobacteria</taxon>
        <taxon>Alteromonadales</taxon>
        <taxon>Alteromonadaceae</taxon>
        <taxon>Lacimicrobium</taxon>
    </lineage>
</organism>
<reference evidence="6 7" key="1">
    <citation type="submission" date="2015-12" db="EMBL/GenBank/DDBJ databases">
        <title>Complete genome of Lacimicrobium alkaliphilum KCTC 32984.</title>
        <authorList>
            <person name="Kim S.-G."/>
            <person name="Lee Y.-J."/>
        </authorList>
    </citation>
    <scope>NUCLEOTIDE SEQUENCE [LARGE SCALE GENOMIC DNA]</scope>
    <source>
        <strain evidence="6 7">YelD216</strain>
    </source>
</reference>
<comment type="similarity">
    <text evidence="1">Belongs to the transglycosylase Slt family.</text>
</comment>
<accession>A0A0U2QQJ8</accession>
<dbReference type="RefSeq" id="WP_062483424.1">
    <property type="nucleotide sequence ID" value="NZ_CP013650.1"/>
</dbReference>
<dbReference type="STRING" id="1526571.AT746_18390"/>
<dbReference type="Gene3D" id="1.10.1240.20">
    <property type="entry name" value="Lytic transglycosylase, superhelical linker domain"/>
    <property type="match status" value="1"/>
</dbReference>
<keyword evidence="7" id="KW-1185">Reference proteome</keyword>
<feature type="chain" id="PRO_5006831954" description="Lytic transglycosylase" evidence="3">
    <location>
        <begin position="22"/>
        <end position="640"/>
    </location>
</feature>
<dbReference type="InterPro" id="IPR008258">
    <property type="entry name" value="Transglycosylase_SLT_dom_1"/>
</dbReference>
<dbReference type="OrthoDB" id="92254at2"/>
<evidence type="ECO:0000313" key="7">
    <source>
        <dbReference type="Proteomes" id="UP000068447"/>
    </source>
</evidence>
<evidence type="ECO:0000313" key="6">
    <source>
        <dbReference type="EMBL" id="ALT00044.1"/>
    </source>
</evidence>
<evidence type="ECO:0000259" key="5">
    <source>
        <dbReference type="Pfam" id="PF14718"/>
    </source>
</evidence>
<dbReference type="GO" id="GO:0042597">
    <property type="term" value="C:periplasmic space"/>
    <property type="evidence" value="ECO:0007669"/>
    <property type="project" value="InterPro"/>
</dbReference>
<dbReference type="InterPro" id="IPR008939">
    <property type="entry name" value="Lytic_TGlycosylase_superhlx_U"/>
</dbReference>
<dbReference type="AlphaFoldDB" id="A0A0U2QQJ8"/>
<sequence>MFNSRILIVLFSLSLVPFVQATQDNNVQQRELFLKAEKWSHYPNSQTYKELAGQLQDYPLYPYLHQHALLADLRLSKETEISKFLQQHAGTPLDGELREKWLYYLNKRGDGDRFIKYYQDLGNTELQCLNAKYHLARNKPQGLALVSELWLAGKSQPRACDAVFRAWTAAGHRTDMMVWQRLVLAADGGDHTLIPYLKSLLDKEQQYLADLWYKARRNPAMVSRLSGFPGRFPEKEQQIISYGLKRLVWRDHAMALKTWHDAQKRFAFNAGEQHEIAERFAIALAVDNHPQAGFWLEKANNGQNNEDIFRWHLTHALRQNNWQQVIDVIELSPQILESDYSSRYWLGRSYESLNAPDRAQHEYDKLSSVRHYYGFLASGKLARPAQLADVPLELDTALLAQVADLPSAKRAKEFLALERYVPARREWIKLQSKLSHTQGLAAAVLADRWGWHDQAIFALSRLGYLDDVKRRFPLAYDTQLQQSATKNAVDPAWAFAIARRESSFMIDANSGAGAKGLMQLMPGTAQYLAKKKVSASALFDAQQNVEFGTRYMRYLLDKMHDNPVLATAAYNAGWHRVNQWLPDEEVPADVWVETIPYKETRNYVKAVMAYQQIYKQRLGQQQNLFEQLADMRISSRMTAK</sequence>
<evidence type="ECO:0000256" key="1">
    <source>
        <dbReference type="ARBA" id="ARBA00007734"/>
    </source>
</evidence>